<feature type="domain" description="HTH lacI-type" evidence="5">
    <location>
        <begin position="7"/>
        <end position="61"/>
    </location>
</feature>
<dbReference type="SUPFAM" id="SSF53822">
    <property type="entry name" value="Periplasmic binding protein-like I"/>
    <property type="match status" value="1"/>
</dbReference>
<dbReference type="InterPro" id="IPR028082">
    <property type="entry name" value="Peripla_BP_I"/>
</dbReference>
<accession>A0A0T5PB33</accession>
<dbReference type="PANTHER" id="PTHR30146:SF148">
    <property type="entry name" value="HTH-TYPE TRANSCRIPTIONAL REPRESSOR PURR-RELATED"/>
    <property type="match status" value="1"/>
</dbReference>
<evidence type="ECO:0000256" key="3">
    <source>
        <dbReference type="ARBA" id="ARBA00023125"/>
    </source>
</evidence>
<keyword evidence="3" id="KW-0238">DNA-binding</keyword>
<dbReference type="Pfam" id="PF13377">
    <property type="entry name" value="Peripla_BP_3"/>
    <property type="match status" value="1"/>
</dbReference>
<dbReference type="Pfam" id="PF00356">
    <property type="entry name" value="LacI"/>
    <property type="match status" value="1"/>
</dbReference>
<reference evidence="8 10" key="2">
    <citation type="submission" date="2018-08" db="EMBL/GenBank/DDBJ databases">
        <title>Genetic Globetrotter - A new plasmid hitch-hiking vast phylogenetic and geographic distances.</title>
        <authorList>
            <person name="Vollmers J."/>
            <person name="Petersen J."/>
        </authorList>
    </citation>
    <scope>NUCLEOTIDE SEQUENCE [LARGE SCALE GENOMIC DNA]</scope>
    <source>
        <strain evidence="8 10">DSM 26383</strain>
    </source>
</reference>
<dbReference type="EMBL" id="LAXI01000004">
    <property type="protein sequence ID" value="KRS18212.1"/>
    <property type="molecule type" value="Genomic_DNA"/>
</dbReference>
<dbReference type="Proteomes" id="UP000051401">
    <property type="component" value="Unassembled WGS sequence"/>
</dbReference>
<dbReference type="GO" id="GO:0000976">
    <property type="term" value="F:transcription cis-regulatory region binding"/>
    <property type="evidence" value="ECO:0007669"/>
    <property type="project" value="TreeGrafter"/>
</dbReference>
<dbReference type="CDD" id="cd01392">
    <property type="entry name" value="HTH_LacI"/>
    <property type="match status" value="1"/>
</dbReference>
<dbReference type="Proteomes" id="UP000325785">
    <property type="component" value="Chromosome"/>
</dbReference>
<evidence type="ECO:0000313" key="8">
    <source>
        <dbReference type="EMBL" id="QEW26957.1"/>
    </source>
</evidence>
<evidence type="ECO:0000313" key="10">
    <source>
        <dbReference type="Proteomes" id="UP000325785"/>
    </source>
</evidence>
<dbReference type="PANTHER" id="PTHR30146">
    <property type="entry name" value="LACI-RELATED TRANSCRIPTIONAL REPRESSOR"/>
    <property type="match status" value="1"/>
</dbReference>
<evidence type="ECO:0000259" key="5">
    <source>
        <dbReference type="PROSITE" id="PS50932"/>
    </source>
</evidence>
<evidence type="ECO:0000256" key="1">
    <source>
        <dbReference type="ARBA" id="ARBA00022491"/>
    </source>
</evidence>
<proteinExistence type="predicted"/>
<organism evidence="7 9">
    <name type="scientific">Roseovarius indicus</name>
    <dbReference type="NCBI Taxonomy" id="540747"/>
    <lineage>
        <taxon>Bacteria</taxon>
        <taxon>Pseudomonadati</taxon>
        <taxon>Pseudomonadota</taxon>
        <taxon>Alphaproteobacteria</taxon>
        <taxon>Rhodobacterales</taxon>
        <taxon>Roseobacteraceae</taxon>
        <taxon>Roseovarius</taxon>
    </lineage>
</organism>
<dbReference type="Gene3D" id="3.40.50.2300">
    <property type="match status" value="2"/>
</dbReference>
<sequence>MKSKSGATSKDLARAAGVSQATVSRVFRGEASVNADTRERVLEAARQIDYRPNVLARAMRTSRLGVIGVVVARLSNPLYTEILCALNEVLADKELKVVLWDTEGTGETAAIDSISQSLVDGVIFAAVTRSSPVLEEAIRSAAPLVLINRTIDDLSCDQVSSDNRAGGAAVASYLLDHGRRRIGFISGSLEVSTVRDREAGFLEELERRGVTLESSLTRRVPFSHESGRTAMQSLLDLADPPDAVFCANDLLALGALDGAFEAGVRVPEECWVVGFDDVEQASWSTLSLTTVRQPVRKIVEDGVALLLERLAQPELEPRRIVHPVDMMIRRSTARARKGGQKDKAE</sequence>
<dbReference type="Gene3D" id="1.10.260.40">
    <property type="entry name" value="lambda repressor-like DNA-binding domains"/>
    <property type="match status" value="1"/>
</dbReference>
<keyword evidence="2" id="KW-0805">Transcription regulation</keyword>
<dbReference type="PROSITE" id="PS50932">
    <property type="entry name" value="HTH_LACI_2"/>
    <property type="match status" value="1"/>
</dbReference>
<feature type="domain" description="HTH cro/C1-type" evidence="6">
    <location>
        <begin position="8"/>
        <end position="37"/>
    </location>
</feature>
<dbReference type="OrthoDB" id="8433438at2"/>
<keyword evidence="1" id="KW-0678">Repressor</keyword>
<reference evidence="7 9" key="1">
    <citation type="submission" date="2015-04" db="EMBL/GenBank/DDBJ databases">
        <title>The draft genome sequence of Roseovarius indicus B108T.</title>
        <authorList>
            <person name="Li G."/>
            <person name="Lai Q."/>
            <person name="Shao Z."/>
            <person name="Yan P."/>
        </authorList>
    </citation>
    <scope>NUCLEOTIDE SEQUENCE [LARGE SCALE GENOMIC DNA]</scope>
    <source>
        <strain evidence="7 9">B108</strain>
    </source>
</reference>
<evidence type="ECO:0000259" key="6">
    <source>
        <dbReference type="PROSITE" id="PS50943"/>
    </source>
</evidence>
<dbReference type="InterPro" id="IPR001387">
    <property type="entry name" value="Cro/C1-type_HTH"/>
</dbReference>
<dbReference type="GO" id="GO:0003700">
    <property type="term" value="F:DNA-binding transcription factor activity"/>
    <property type="evidence" value="ECO:0007669"/>
    <property type="project" value="TreeGrafter"/>
</dbReference>
<keyword evidence="9" id="KW-1185">Reference proteome</keyword>
<gene>
    <name evidence="8" type="primary">exuR</name>
    <name evidence="8" type="ORF">RIdsm_02765</name>
    <name evidence="7" type="ORF">XM52_08665</name>
</gene>
<dbReference type="EMBL" id="CP031598">
    <property type="protein sequence ID" value="QEW26957.1"/>
    <property type="molecule type" value="Genomic_DNA"/>
</dbReference>
<name>A0A0T5PB33_9RHOB</name>
<dbReference type="STRING" id="540747.SAMN04488031_101580"/>
<dbReference type="SUPFAM" id="SSF47413">
    <property type="entry name" value="lambda repressor-like DNA-binding domains"/>
    <property type="match status" value="1"/>
</dbReference>
<dbReference type="SMART" id="SM00354">
    <property type="entry name" value="HTH_LACI"/>
    <property type="match status" value="1"/>
</dbReference>
<dbReference type="PATRIC" id="fig|540747.5.peg.4524"/>
<evidence type="ECO:0000256" key="4">
    <source>
        <dbReference type="ARBA" id="ARBA00023163"/>
    </source>
</evidence>
<evidence type="ECO:0000313" key="7">
    <source>
        <dbReference type="EMBL" id="KRS18212.1"/>
    </source>
</evidence>
<protein>
    <submittedName>
        <fullName evidence="8">Putative galacturonate locus repressor</fullName>
    </submittedName>
</protein>
<dbReference type="PROSITE" id="PS50943">
    <property type="entry name" value="HTH_CROC1"/>
    <property type="match status" value="1"/>
</dbReference>
<evidence type="ECO:0000313" key="9">
    <source>
        <dbReference type="Proteomes" id="UP000051401"/>
    </source>
</evidence>
<dbReference type="InterPro" id="IPR046335">
    <property type="entry name" value="LacI/GalR-like_sensor"/>
</dbReference>
<dbReference type="KEGG" id="rid:RIdsm_02765"/>
<dbReference type="RefSeq" id="WP_057815339.1">
    <property type="nucleotide sequence ID" value="NZ_CAXRJZ010000052.1"/>
</dbReference>
<dbReference type="CDD" id="cd06278">
    <property type="entry name" value="PBP1_LacI-like"/>
    <property type="match status" value="1"/>
</dbReference>
<dbReference type="AlphaFoldDB" id="A0A0T5PB33"/>
<evidence type="ECO:0000256" key="2">
    <source>
        <dbReference type="ARBA" id="ARBA00023015"/>
    </source>
</evidence>
<keyword evidence="4" id="KW-0804">Transcription</keyword>
<dbReference type="InterPro" id="IPR000843">
    <property type="entry name" value="HTH_LacI"/>
</dbReference>
<dbReference type="InterPro" id="IPR010982">
    <property type="entry name" value="Lambda_DNA-bd_dom_sf"/>
</dbReference>